<proteinExistence type="predicted"/>
<dbReference type="PANTHER" id="PTHR43290:SF2">
    <property type="entry name" value="MEVALONATE KINASE"/>
    <property type="match status" value="1"/>
</dbReference>
<dbReference type="Gene3D" id="3.30.70.890">
    <property type="entry name" value="GHMP kinase, C-terminal domain"/>
    <property type="match status" value="1"/>
</dbReference>
<dbReference type="EMBL" id="DUFJ01000015">
    <property type="protein sequence ID" value="HIH32738.1"/>
    <property type="molecule type" value="Genomic_DNA"/>
</dbReference>
<keyword evidence="1" id="KW-0963">Cytoplasm</keyword>
<dbReference type="GO" id="GO:0004496">
    <property type="term" value="F:mevalonate kinase activity"/>
    <property type="evidence" value="ECO:0007669"/>
    <property type="project" value="InterPro"/>
</dbReference>
<dbReference type="Pfam" id="PF08544">
    <property type="entry name" value="GHMP_kinases_C"/>
    <property type="match status" value="1"/>
</dbReference>
<evidence type="ECO:0000313" key="6">
    <source>
        <dbReference type="EMBL" id="HIH32738.1"/>
    </source>
</evidence>
<dbReference type="SUPFAM" id="SSF55060">
    <property type="entry name" value="GHMP Kinase, C-terminal domain"/>
    <property type="match status" value="1"/>
</dbReference>
<evidence type="ECO:0000256" key="2">
    <source>
        <dbReference type="ARBA" id="ARBA00022679"/>
    </source>
</evidence>
<dbReference type="Proteomes" id="UP000527315">
    <property type="component" value="Unassembled WGS sequence"/>
</dbReference>
<name>A0A7J4KSB7_9ARCH</name>
<keyword evidence="2" id="KW-0808">Transferase</keyword>
<reference evidence="7" key="1">
    <citation type="journal article" date="2020" name="bioRxiv">
        <title>A rank-normalized archaeal taxonomy based on genome phylogeny resolves widespread incomplete and uneven classifications.</title>
        <authorList>
            <person name="Rinke C."/>
            <person name="Chuvochina M."/>
            <person name="Mussig A.J."/>
            <person name="Chaumeil P.-A."/>
            <person name="Waite D.W."/>
            <person name="Whitman W.B."/>
            <person name="Parks D.H."/>
            <person name="Hugenholtz P."/>
        </authorList>
    </citation>
    <scope>NUCLEOTIDE SEQUENCE [LARGE SCALE GENOMIC DNA]</scope>
</reference>
<evidence type="ECO:0000313" key="7">
    <source>
        <dbReference type="Proteomes" id="UP000527315"/>
    </source>
</evidence>
<protein>
    <recommendedName>
        <fullName evidence="5">GHMP kinase C-terminal domain-containing protein</fullName>
    </recommendedName>
</protein>
<dbReference type="GO" id="GO:0019287">
    <property type="term" value="P:isopentenyl diphosphate biosynthetic process, mevalonate pathway"/>
    <property type="evidence" value="ECO:0007669"/>
    <property type="project" value="TreeGrafter"/>
</dbReference>
<dbReference type="PANTHER" id="PTHR43290">
    <property type="entry name" value="MEVALONATE KINASE"/>
    <property type="match status" value="1"/>
</dbReference>
<dbReference type="InterPro" id="IPR006205">
    <property type="entry name" value="Mev_gal_kin"/>
</dbReference>
<keyword evidence="4" id="KW-0460">Magnesium</keyword>
<evidence type="ECO:0000256" key="1">
    <source>
        <dbReference type="ARBA" id="ARBA00022490"/>
    </source>
</evidence>
<evidence type="ECO:0000259" key="5">
    <source>
        <dbReference type="Pfam" id="PF08544"/>
    </source>
</evidence>
<dbReference type="GO" id="GO:0005829">
    <property type="term" value="C:cytosol"/>
    <property type="evidence" value="ECO:0007669"/>
    <property type="project" value="TreeGrafter"/>
</dbReference>
<organism evidence="6 7">
    <name type="scientific">Candidatus Iainarchaeum sp</name>
    <dbReference type="NCBI Taxonomy" id="3101447"/>
    <lineage>
        <taxon>Archaea</taxon>
        <taxon>Candidatus Iainarchaeota</taxon>
        <taxon>Candidatus Iainarchaeia</taxon>
        <taxon>Candidatus Iainarchaeales</taxon>
        <taxon>Candidatus Iainarchaeaceae</taxon>
        <taxon>Candidatus Iainarchaeum</taxon>
    </lineage>
</organism>
<dbReference type="GO" id="GO:0005524">
    <property type="term" value="F:ATP binding"/>
    <property type="evidence" value="ECO:0007669"/>
    <property type="project" value="InterPro"/>
</dbReference>
<evidence type="ECO:0000256" key="3">
    <source>
        <dbReference type="ARBA" id="ARBA00022777"/>
    </source>
</evidence>
<sequence>MKIKKPVEIVLGNTGKTSLTKEVVEDVRKLKAEKPDEINAVFEEYSRLAEDAKKAFQNFDLQKVGALMTRNHGLLQKINVSCKELDELVETSLKAGAFGAKLTGTGRGGLMIALTPGKELQEKVAKAIEAKGFETTKTMIG</sequence>
<keyword evidence="3" id="KW-0418">Kinase</keyword>
<feature type="domain" description="GHMP kinase C-terminal" evidence="5">
    <location>
        <begin position="53"/>
        <end position="131"/>
    </location>
</feature>
<dbReference type="AlphaFoldDB" id="A0A7J4KSB7"/>
<evidence type="ECO:0000256" key="4">
    <source>
        <dbReference type="ARBA" id="ARBA00022842"/>
    </source>
</evidence>
<dbReference type="InterPro" id="IPR036554">
    <property type="entry name" value="GHMP_kinase_C_sf"/>
</dbReference>
<gene>
    <name evidence="6" type="ORF">HA227_00645</name>
</gene>
<accession>A0A7J4KSB7</accession>
<comment type="caution">
    <text evidence="6">The sequence shown here is derived from an EMBL/GenBank/DDBJ whole genome shotgun (WGS) entry which is preliminary data.</text>
</comment>
<dbReference type="InterPro" id="IPR013750">
    <property type="entry name" value="GHMP_kinase_C_dom"/>
</dbReference>